<evidence type="ECO:0000313" key="3">
    <source>
        <dbReference type="Proteomes" id="UP000250266"/>
    </source>
</evidence>
<dbReference type="EMBL" id="KV745054">
    <property type="protein sequence ID" value="OCK78523.1"/>
    <property type="molecule type" value="Genomic_DNA"/>
</dbReference>
<accession>A0A8E2E7D4</accession>
<feature type="domain" description="Carrier" evidence="1">
    <location>
        <begin position="1"/>
        <end position="56"/>
    </location>
</feature>
<dbReference type="InterPro" id="IPR009081">
    <property type="entry name" value="PP-bd_ACP"/>
</dbReference>
<protein>
    <recommendedName>
        <fullName evidence="1">Carrier domain-containing protein</fullName>
    </recommendedName>
</protein>
<keyword evidence="3" id="KW-1185">Reference proteome</keyword>
<evidence type="ECO:0000313" key="2">
    <source>
        <dbReference type="EMBL" id="OCK78523.1"/>
    </source>
</evidence>
<evidence type="ECO:0000259" key="1">
    <source>
        <dbReference type="PROSITE" id="PS50075"/>
    </source>
</evidence>
<gene>
    <name evidence="2" type="ORF">K432DRAFT_301797</name>
</gene>
<dbReference type="PROSITE" id="PS50075">
    <property type="entry name" value="CARRIER"/>
    <property type="match status" value="1"/>
</dbReference>
<dbReference type="InterPro" id="IPR036736">
    <property type="entry name" value="ACP-like_sf"/>
</dbReference>
<dbReference type="SUPFAM" id="SSF47336">
    <property type="entry name" value="ACP-like"/>
    <property type="match status" value="1"/>
</dbReference>
<dbReference type="Pfam" id="PF23297">
    <property type="entry name" value="ACP_SdgA_C"/>
    <property type="match status" value="1"/>
</dbReference>
<feature type="non-terminal residue" evidence="2">
    <location>
        <position position="1"/>
    </location>
</feature>
<sequence length="63" mass="6766">EGIELSLLLSAAGVDSLVAIEIRNWWKQNLGTDVSVLELLGGGNIEQLGAKAAQRLNAKYTKE</sequence>
<dbReference type="Proteomes" id="UP000250266">
    <property type="component" value="Unassembled WGS sequence"/>
</dbReference>
<reference evidence="2 3" key="1">
    <citation type="journal article" date="2016" name="Nat. Commun.">
        <title>Ectomycorrhizal ecology is imprinted in the genome of the dominant symbiotic fungus Cenococcum geophilum.</title>
        <authorList>
            <consortium name="DOE Joint Genome Institute"/>
            <person name="Peter M."/>
            <person name="Kohler A."/>
            <person name="Ohm R.A."/>
            <person name="Kuo A."/>
            <person name="Krutzmann J."/>
            <person name="Morin E."/>
            <person name="Arend M."/>
            <person name="Barry K.W."/>
            <person name="Binder M."/>
            <person name="Choi C."/>
            <person name="Clum A."/>
            <person name="Copeland A."/>
            <person name="Grisel N."/>
            <person name="Haridas S."/>
            <person name="Kipfer T."/>
            <person name="LaButti K."/>
            <person name="Lindquist E."/>
            <person name="Lipzen A."/>
            <person name="Maire R."/>
            <person name="Meier B."/>
            <person name="Mihaltcheva S."/>
            <person name="Molinier V."/>
            <person name="Murat C."/>
            <person name="Poggeler S."/>
            <person name="Quandt C.A."/>
            <person name="Sperisen C."/>
            <person name="Tritt A."/>
            <person name="Tisserant E."/>
            <person name="Crous P.W."/>
            <person name="Henrissat B."/>
            <person name="Nehls U."/>
            <person name="Egli S."/>
            <person name="Spatafora J.W."/>
            <person name="Grigoriev I.V."/>
            <person name="Martin F.M."/>
        </authorList>
    </citation>
    <scope>NUCLEOTIDE SEQUENCE [LARGE SCALE GENOMIC DNA]</scope>
    <source>
        <strain evidence="2 3">CBS 459.81</strain>
    </source>
</reference>
<dbReference type="AlphaFoldDB" id="A0A8E2E7D4"/>
<organism evidence="2 3">
    <name type="scientific">Lepidopterella palustris CBS 459.81</name>
    <dbReference type="NCBI Taxonomy" id="1314670"/>
    <lineage>
        <taxon>Eukaryota</taxon>
        <taxon>Fungi</taxon>
        <taxon>Dikarya</taxon>
        <taxon>Ascomycota</taxon>
        <taxon>Pezizomycotina</taxon>
        <taxon>Dothideomycetes</taxon>
        <taxon>Pleosporomycetidae</taxon>
        <taxon>Mytilinidiales</taxon>
        <taxon>Argynnaceae</taxon>
        <taxon>Lepidopterella</taxon>
    </lineage>
</organism>
<dbReference type="OrthoDB" id="329835at2759"/>
<name>A0A8E2E7D4_9PEZI</name>
<dbReference type="Gene3D" id="1.10.1200.10">
    <property type="entry name" value="ACP-like"/>
    <property type="match status" value="1"/>
</dbReference>
<proteinExistence type="predicted"/>